<name>A0A6P8ZR69_THRPL</name>
<dbReference type="InParanoid" id="A0A6P8ZR69"/>
<dbReference type="RefSeq" id="XP_034247084.1">
    <property type="nucleotide sequence ID" value="XM_034391193.1"/>
</dbReference>
<dbReference type="GeneID" id="117648608"/>
<proteinExistence type="predicted"/>
<sequence length="100" mass="12059">MEQRWKVIKMELTCLQKTLLKIKRYQLWLKHKCMNVISKNKEQVDNYHSYSEEHMLPLIIMTKVSLDKFVSTNIQLVSSFVVAKFCTKRNTFIDRYQIKS</sequence>
<reference evidence="2" key="1">
    <citation type="submission" date="2025-08" db="UniProtKB">
        <authorList>
            <consortium name="RefSeq"/>
        </authorList>
    </citation>
    <scope>IDENTIFICATION</scope>
    <source>
        <tissue evidence="2">Total insect</tissue>
    </source>
</reference>
<evidence type="ECO:0000313" key="1">
    <source>
        <dbReference type="Proteomes" id="UP000515158"/>
    </source>
</evidence>
<keyword evidence="1" id="KW-1185">Reference proteome</keyword>
<protein>
    <submittedName>
        <fullName evidence="2">Uncharacterized protein LOC117648608</fullName>
    </submittedName>
</protein>
<organism evidence="2">
    <name type="scientific">Thrips palmi</name>
    <name type="common">Melon thrips</name>
    <dbReference type="NCBI Taxonomy" id="161013"/>
    <lineage>
        <taxon>Eukaryota</taxon>
        <taxon>Metazoa</taxon>
        <taxon>Ecdysozoa</taxon>
        <taxon>Arthropoda</taxon>
        <taxon>Hexapoda</taxon>
        <taxon>Insecta</taxon>
        <taxon>Pterygota</taxon>
        <taxon>Neoptera</taxon>
        <taxon>Paraneoptera</taxon>
        <taxon>Thysanoptera</taxon>
        <taxon>Terebrantia</taxon>
        <taxon>Thripoidea</taxon>
        <taxon>Thripidae</taxon>
        <taxon>Thrips</taxon>
    </lineage>
</organism>
<dbReference type="Proteomes" id="UP000515158">
    <property type="component" value="Unplaced"/>
</dbReference>
<evidence type="ECO:0000313" key="2">
    <source>
        <dbReference type="RefSeq" id="XP_034247084.1"/>
    </source>
</evidence>
<gene>
    <name evidence="2" type="primary">LOC117648608</name>
</gene>
<accession>A0A6P8ZR69</accession>
<dbReference type="AlphaFoldDB" id="A0A6P8ZR69"/>
<dbReference type="KEGG" id="tpal:117648608"/>